<evidence type="ECO:0000313" key="1">
    <source>
        <dbReference type="EMBL" id="HGU40040.1"/>
    </source>
</evidence>
<protein>
    <submittedName>
        <fullName evidence="1">Uncharacterized protein</fullName>
    </submittedName>
</protein>
<comment type="caution">
    <text evidence="1">The sequence shown here is derived from an EMBL/GenBank/DDBJ whole genome shotgun (WGS) entry which is preliminary data.</text>
</comment>
<proteinExistence type="predicted"/>
<gene>
    <name evidence="1" type="ORF">ENT77_02430</name>
</gene>
<accession>A0A7C4GIB5</accession>
<dbReference type="EMBL" id="DSZY01000012">
    <property type="protein sequence ID" value="HGU40040.1"/>
    <property type="molecule type" value="Genomic_DNA"/>
</dbReference>
<dbReference type="PROSITE" id="PS51257">
    <property type="entry name" value="PROKAR_LIPOPROTEIN"/>
    <property type="match status" value="1"/>
</dbReference>
<organism evidence="1">
    <name type="scientific">Fervidobacterium thailandense</name>
    <dbReference type="NCBI Taxonomy" id="1008305"/>
    <lineage>
        <taxon>Bacteria</taxon>
        <taxon>Thermotogati</taxon>
        <taxon>Thermotogota</taxon>
        <taxon>Thermotogae</taxon>
        <taxon>Thermotogales</taxon>
        <taxon>Fervidobacteriaceae</taxon>
        <taxon>Fervidobacterium</taxon>
    </lineage>
</organism>
<name>A0A7C4GIB5_9BACT</name>
<reference evidence="1" key="1">
    <citation type="journal article" date="2020" name="mSystems">
        <title>Genome- and Community-Level Interaction Insights into Carbon Utilization and Element Cycling Functions of Hydrothermarchaeota in Hydrothermal Sediment.</title>
        <authorList>
            <person name="Zhou Z."/>
            <person name="Liu Y."/>
            <person name="Xu W."/>
            <person name="Pan J."/>
            <person name="Luo Z.H."/>
            <person name="Li M."/>
        </authorList>
    </citation>
    <scope>NUCLEOTIDE SEQUENCE [LARGE SCALE GENOMIC DNA]</scope>
    <source>
        <strain evidence="1">SpSt-609</strain>
    </source>
</reference>
<sequence length="248" mass="28016">MKKLKLVVLFAFISIAVLLSSGCGFLLSKLVQGSGSREYVLRIYVQGLPKTLVDQIRNEEGLLELSKVSISQLNATIRVSAPDVSEQLSIVGKENIFNEDTTREIRIISKSDTLNLTLNVSLETKFATDTIIGEKEFRKEFTGILNNVRPEINFILINFYENTEQPSFILLPESSAFKFIVQSSVEEFVFVKSDFEQILFTSATGTVKQFVYFTERNKSINFVNERGTQIVKISPSDSNVKEDKVKFD</sequence>
<dbReference type="AlphaFoldDB" id="A0A7C4GIB5"/>